<comment type="subcellular location">
    <subcellularLocation>
        <location evidence="1">Membrane</location>
    </subcellularLocation>
</comment>
<dbReference type="EMBL" id="JAHLUN010000018">
    <property type="protein sequence ID" value="KAG7761968.1"/>
    <property type="molecule type" value="Genomic_DNA"/>
</dbReference>
<organism evidence="8 11">
    <name type="scientific">Ogataea haglerorum</name>
    <dbReference type="NCBI Taxonomy" id="1937702"/>
    <lineage>
        <taxon>Eukaryota</taxon>
        <taxon>Fungi</taxon>
        <taxon>Dikarya</taxon>
        <taxon>Ascomycota</taxon>
        <taxon>Saccharomycotina</taxon>
        <taxon>Pichiomycetes</taxon>
        <taxon>Pichiales</taxon>
        <taxon>Pichiaceae</taxon>
        <taxon>Ogataea</taxon>
    </lineage>
</organism>
<evidence type="ECO:0008006" key="12">
    <source>
        <dbReference type="Google" id="ProtNLM"/>
    </source>
</evidence>
<evidence type="ECO:0000256" key="5">
    <source>
        <dbReference type="ARBA" id="ARBA00023136"/>
    </source>
</evidence>
<evidence type="ECO:0000256" key="7">
    <source>
        <dbReference type="SAM" id="Phobius"/>
    </source>
</evidence>
<dbReference type="EMBL" id="JAHLUH010000001">
    <property type="protein sequence ID" value="KAG7730918.1"/>
    <property type="molecule type" value="Genomic_DNA"/>
</dbReference>
<dbReference type="Proteomes" id="UP000738402">
    <property type="component" value="Unassembled WGS sequence"/>
</dbReference>
<dbReference type="InterPro" id="IPR000612">
    <property type="entry name" value="PMP3"/>
</dbReference>
<evidence type="ECO:0000313" key="10">
    <source>
        <dbReference type="Proteomes" id="UP000697297"/>
    </source>
</evidence>
<evidence type="ECO:0000256" key="2">
    <source>
        <dbReference type="ARBA" id="ARBA00009530"/>
    </source>
</evidence>
<name>A0AAN6DA32_9ASCO</name>
<evidence type="ECO:0000256" key="4">
    <source>
        <dbReference type="ARBA" id="ARBA00022989"/>
    </source>
</evidence>
<keyword evidence="10" id="KW-1185">Reference proteome</keyword>
<keyword evidence="3 7" id="KW-0812">Transmembrane</keyword>
<keyword evidence="4 7" id="KW-1133">Transmembrane helix</keyword>
<feature type="compositionally biased region" description="Low complexity" evidence="6">
    <location>
        <begin position="140"/>
        <end position="150"/>
    </location>
</feature>
<feature type="compositionally biased region" description="Basic and acidic residues" evidence="6">
    <location>
        <begin position="125"/>
        <end position="138"/>
    </location>
</feature>
<sequence length="170" mass="18882">MNRDQHPNSFRVLGYVVDPTDVLLYFLAFIFPPVPVFLRKGFFSSELLIVVLLTILAHLPGLLYAVYIIYDTSLVTGSDQGVESRIRARANGNGDYQALNEDTEAQPQPQNLVSPTPQRPAAQFHYEDISPDTPHEEALPQSSSQPPSYSDAIKYSVSPPPVGDHKVQMD</sequence>
<feature type="transmembrane region" description="Helical" evidence="7">
    <location>
        <begin position="22"/>
        <end position="38"/>
    </location>
</feature>
<reference evidence="8 10" key="1">
    <citation type="journal article" date="2021" name="G3 (Bethesda)">
        <title>Genomic diversity, chromosomal rearrangements, and interspecies hybridization in the ogataea polymorpha species complex.</title>
        <authorList>
            <person name="Hanson S.J."/>
            <person name="Cinneide E.O."/>
            <person name="Salzberg L.I."/>
            <person name="Wolfe K.H."/>
            <person name="McGowan J."/>
            <person name="Fitzpatrick D.A."/>
            <person name="Matlin K."/>
        </authorList>
    </citation>
    <scope>NUCLEOTIDE SEQUENCE</scope>
    <source>
        <strain evidence="9">81-436-3</strain>
        <strain evidence="8">83-405-1</strain>
    </source>
</reference>
<proteinExistence type="inferred from homology"/>
<protein>
    <recommendedName>
        <fullName evidence="12">Stress response RCI peptide</fullName>
    </recommendedName>
</protein>
<evidence type="ECO:0000256" key="6">
    <source>
        <dbReference type="SAM" id="MobiDB-lite"/>
    </source>
</evidence>
<evidence type="ECO:0000313" key="11">
    <source>
        <dbReference type="Proteomes" id="UP000738402"/>
    </source>
</evidence>
<comment type="caution">
    <text evidence="8">The sequence shown here is derived from an EMBL/GenBank/DDBJ whole genome shotgun (WGS) entry which is preliminary data.</text>
</comment>
<evidence type="ECO:0000256" key="1">
    <source>
        <dbReference type="ARBA" id="ARBA00004370"/>
    </source>
</evidence>
<evidence type="ECO:0000313" key="9">
    <source>
        <dbReference type="EMBL" id="KAG7761968.1"/>
    </source>
</evidence>
<evidence type="ECO:0000313" key="8">
    <source>
        <dbReference type="EMBL" id="KAG7730918.1"/>
    </source>
</evidence>
<dbReference type="AlphaFoldDB" id="A0AAN6DA32"/>
<feature type="region of interest" description="Disordered" evidence="6">
    <location>
        <begin position="93"/>
        <end position="170"/>
    </location>
</feature>
<dbReference type="PANTHER" id="PTHR21659:SF112">
    <property type="entry name" value="PROTEIN SNA2-RELATED"/>
    <property type="match status" value="1"/>
</dbReference>
<feature type="compositionally biased region" description="Polar residues" evidence="6">
    <location>
        <begin position="105"/>
        <end position="116"/>
    </location>
</feature>
<dbReference type="PANTHER" id="PTHR21659">
    <property type="entry name" value="HYDROPHOBIC PROTEIN RCI2 LOW TEMPERATURE AND SALT RESPONSIVE PROTEIN LTI6 -RELATED"/>
    <property type="match status" value="1"/>
</dbReference>
<comment type="similarity">
    <text evidence="2">Belongs to the UPF0057 (PMP3) family.</text>
</comment>
<keyword evidence="5 7" id="KW-0472">Membrane</keyword>
<evidence type="ECO:0000256" key="3">
    <source>
        <dbReference type="ARBA" id="ARBA00022692"/>
    </source>
</evidence>
<accession>A0AAN6DA32</accession>
<gene>
    <name evidence="8" type="ORF">KL933_000713</name>
    <name evidence="9" type="ORF">KL946_005014</name>
</gene>
<feature type="transmembrane region" description="Helical" evidence="7">
    <location>
        <begin position="47"/>
        <end position="70"/>
    </location>
</feature>
<dbReference type="Proteomes" id="UP000697297">
    <property type="component" value="Unassembled WGS sequence"/>
</dbReference>
<dbReference type="Pfam" id="PF01679">
    <property type="entry name" value="Pmp3"/>
    <property type="match status" value="1"/>
</dbReference>
<dbReference type="GO" id="GO:0016020">
    <property type="term" value="C:membrane"/>
    <property type="evidence" value="ECO:0007669"/>
    <property type="project" value="UniProtKB-SubCell"/>
</dbReference>